<dbReference type="STRING" id="34097.SAMN02745150_00108"/>
<dbReference type="PANTHER" id="PTHR30518">
    <property type="entry name" value="ENDOLYTIC MUREIN TRANSGLYCOSYLASE"/>
    <property type="match status" value="1"/>
</dbReference>
<dbReference type="Proteomes" id="UP000240042">
    <property type="component" value="Unassembled WGS sequence"/>
</dbReference>
<evidence type="ECO:0000256" key="8">
    <source>
        <dbReference type="SAM" id="SignalP"/>
    </source>
</evidence>
<evidence type="ECO:0000313" key="10">
    <source>
        <dbReference type="Proteomes" id="UP000240042"/>
    </source>
</evidence>
<keyword evidence="8" id="KW-0732">Signal</keyword>
<dbReference type="AlphaFoldDB" id="A0A1I1CYP5"/>
<reference evidence="10" key="1">
    <citation type="submission" date="2016-10" db="EMBL/GenBank/DDBJ databases">
        <authorList>
            <person name="Varghese N."/>
            <person name="Submissions S."/>
        </authorList>
    </citation>
    <scope>NUCLEOTIDE SEQUENCE [LARGE SCALE GENOMIC DNA]</scope>
    <source>
        <strain evidence="10">ATCC 43811</strain>
    </source>
</reference>
<evidence type="ECO:0000256" key="1">
    <source>
        <dbReference type="ARBA" id="ARBA00022475"/>
    </source>
</evidence>
<dbReference type="RefSeq" id="WP_092317102.1">
    <property type="nucleotide sequence ID" value="NZ_FOKY01000001.1"/>
</dbReference>
<evidence type="ECO:0000313" key="9">
    <source>
        <dbReference type="EMBL" id="SFB67795.1"/>
    </source>
</evidence>
<dbReference type="EMBL" id="FOKY01000001">
    <property type="protein sequence ID" value="SFB67795.1"/>
    <property type="molecule type" value="Genomic_DNA"/>
</dbReference>
<dbReference type="GO" id="GO:0009252">
    <property type="term" value="P:peptidoglycan biosynthetic process"/>
    <property type="evidence" value="ECO:0007669"/>
    <property type="project" value="UniProtKB-UniRule"/>
</dbReference>
<sequence length="326" mass="36862">MKYKILCLFLLLISCTKSQNNTEVYFSVNRGDNLSKVTQRLIDEKIIDDFKIFRLTAKLSGQSSKLKVGNYIIPPQSSYYDILKILSSGRDSGIRITIPEGFNSFDIAALLEKNNIISSNDFIKEISKPEYLIRYNIPSNSAQTLEGYLFPDTYNFSINSQPETVVKTMLLRFDKIITPDILTNLKEQNKTLHQLLTLASIVEKESGGNNEMGLIAGVYTKRLAIGMKMQADPTLIYALILENEYDGNIRYKHLRPPWPSPYNTYYTYGTPPGPIANPGKSALLASLSPEPTSYLYFVGKGDGTHIFSKTLVEHNLAVEQYQRKKQ</sequence>
<dbReference type="GO" id="GO:0008932">
    <property type="term" value="F:lytic endotransglycosylase activity"/>
    <property type="evidence" value="ECO:0007669"/>
    <property type="project" value="UniProtKB-UniRule"/>
</dbReference>
<dbReference type="CDD" id="cd08010">
    <property type="entry name" value="MltG_like"/>
    <property type="match status" value="1"/>
</dbReference>
<evidence type="ECO:0000256" key="6">
    <source>
        <dbReference type="ARBA" id="ARBA00023316"/>
    </source>
</evidence>
<evidence type="ECO:0000256" key="7">
    <source>
        <dbReference type="HAMAP-Rule" id="MF_02065"/>
    </source>
</evidence>
<comment type="catalytic activity">
    <reaction evidence="7">
        <text>a peptidoglycan chain = a peptidoglycan chain with N-acetyl-1,6-anhydromuramyl-[peptide] at the reducing end + a peptidoglycan chain with N-acetylglucosamine at the non-reducing end.</text>
        <dbReference type="EC" id="4.2.2.29"/>
    </reaction>
</comment>
<feature type="signal peptide" evidence="8">
    <location>
        <begin position="1"/>
        <end position="19"/>
    </location>
</feature>
<name>A0A1I1CYP5_BREAD</name>
<proteinExistence type="inferred from homology"/>
<keyword evidence="6 7" id="KW-0961">Cell wall biogenesis/degradation</keyword>
<evidence type="ECO:0000256" key="4">
    <source>
        <dbReference type="ARBA" id="ARBA00023136"/>
    </source>
</evidence>
<comment type="similarity">
    <text evidence="7">Belongs to the transglycosylase MltG family.</text>
</comment>
<dbReference type="EC" id="4.2.2.29" evidence="7"/>
<dbReference type="GO" id="GO:0005886">
    <property type="term" value="C:plasma membrane"/>
    <property type="evidence" value="ECO:0007669"/>
    <property type="project" value="UniProtKB-UniRule"/>
</dbReference>
<keyword evidence="1 7" id="KW-1003">Cell membrane</keyword>
<dbReference type="HAMAP" id="MF_02065">
    <property type="entry name" value="MltG"/>
    <property type="match status" value="1"/>
</dbReference>
<dbReference type="PROSITE" id="PS51257">
    <property type="entry name" value="PROKAR_LIPOPROTEIN"/>
    <property type="match status" value="1"/>
</dbReference>
<dbReference type="Gene3D" id="3.30.160.60">
    <property type="entry name" value="Classic Zinc Finger"/>
    <property type="match status" value="1"/>
</dbReference>
<evidence type="ECO:0000256" key="5">
    <source>
        <dbReference type="ARBA" id="ARBA00023239"/>
    </source>
</evidence>
<protein>
    <recommendedName>
        <fullName evidence="7">Endolytic murein transglycosylase</fullName>
        <ecNumber evidence="7">4.2.2.29</ecNumber>
    </recommendedName>
    <alternativeName>
        <fullName evidence="7">Peptidoglycan lytic transglycosylase</fullName>
    </alternativeName>
    <alternativeName>
        <fullName evidence="7">Peptidoglycan polymerization terminase</fullName>
    </alternativeName>
</protein>
<evidence type="ECO:0000256" key="3">
    <source>
        <dbReference type="ARBA" id="ARBA00022989"/>
    </source>
</evidence>
<dbReference type="PANTHER" id="PTHR30518:SF2">
    <property type="entry name" value="ENDOLYTIC MUREIN TRANSGLYCOSYLASE"/>
    <property type="match status" value="1"/>
</dbReference>
<keyword evidence="2 7" id="KW-0812">Transmembrane</keyword>
<feature type="chain" id="PRO_5015120313" description="Endolytic murein transglycosylase" evidence="8">
    <location>
        <begin position="20"/>
        <end position="326"/>
    </location>
</feature>
<keyword evidence="10" id="KW-1185">Reference proteome</keyword>
<keyword evidence="4 7" id="KW-0472">Membrane</keyword>
<dbReference type="Gene3D" id="3.30.1490.480">
    <property type="entry name" value="Endolytic murein transglycosylase"/>
    <property type="match status" value="2"/>
</dbReference>
<dbReference type="OrthoDB" id="9814591at2"/>
<feature type="site" description="Important for catalytic activity" evidence="7">
    <location>
        <position position="205"/>
    </location>
</feature>
<dbReference type="InterPro" id="IPR003770">
    <property type="entry name" value="MLTG-like"/>
</dbReference>
<keyword evidence="5 7" id="KW-0456">Lyase</keyword>
<dbReference type="Pfam" id="PF02618">
    <property type="entry name" value="YceG"/>
    <property type="match status" value="1"/>
</dbReference>
<keyword evidence="3 7" id="KW-1133">Transmembrane helix</keyword>
<organism evidence="9 10">
    <name type="scientific">Brevinema andersonii</name>
    <dbReference type="NCBI Taxonomy" id="34097"/>
    <lineage>
        <taxon>Bacteria</taxon>
        <taxon>Pseudomonadati</taxon>
        <taxon>Spirochaetota</taxon>
        <taxon>Spirochaetia</taxon>
        <taxon>Brevinematales</taxon>
        <taxon>Brevinemataceae</taxon>
        <taxon>Brevinema</taxon>
    </lineage>
</organism>
<evidence type="ECO:0000256" key="2">
    <source>
        <dbReference type="ARBA" id="ARBA00022692"/>
    </source>
</evidence>
<gene>
    <name evidence="7" type="primary">mltG</name>
    <name evidence="9" type="ORF">SAMN02745150_00108</name>
</gene>
<dbReference type="NCBIfam" id="TIGR00247">
    <property type="entry name" value="endolytic transglycosylase MltG"/>
    <property type="match status" value="1"/>
</dbReference>
<comment type="function">
    <text evidence="7">Functions as a peptidoglycan terminase that cleaves nascent peptidoglycan strands endolytically to terminate their elongation.</text>
</comment>
<dbReference type="GO" id="GO:0071555">
    <property type="term" value="P:cell wall organization"/>
    <property type="evidence" value="ECO:0007669"/>
    <property type="project" value="UniProtKB-KW"/>
</dbReference>
<accession>A0A1I1CYP5</accession>